<dbReference type="GO" id="GO:0003848">
    <property type="term" value="F:2-amino-4-hydroxy-6-hydroxymethyldihydropteridine diphosphokinase activity"/>
    <property type="evidence" value="ECO:0007669"/>
    <property type="project" value="UniProtKB-EC"/>
</dbReference>
<dbReference type="Proteomes" id="UP000245081">
    <property type="component" value="Unassembled WGS sequence"/>
</dbReference>
<dbReference type="PANTHER" id="PTHR43071">
    <property type="entry name" value="2-AMINO-4-HYDROXY-6-HYDROXYMETHYLDIHYDROPTERIDINE PYROPHOSPHOKINASE"/>
    <property type="match status" value="1"/>
</dbReference>
<evidence type="ECO:0000256" key="5">
    <source>
        <dbReference type="ARBA" id="ARBA00022679"/>
    </source>
</evidence>
<evidence type="ECO:0000259" key="13">
    <source>
        <dbReference type="Pfam" id="PF01288"/>
    </source>
</evidence>
<keyword evidence="15" id="KW-1185">Reference proteome</keyword>
<dbReference type="NCBIfam" id="TIGR01498">
    <property type="entry name" value="folK"/>
    <property type="match status" value="1"/>
</dbReference>
<gene>
    <name evidence="14" type="primary">folK</name>
    <name evidence="14" type="ORF">NMK_3061</name>
</gene>
<protein>
    <recommendedName>
        <fullName evidence="4">2-amino-4-hydroxy-6-hydroxymethyldihydropteridine pyrophosphokinase</fullName>
        <ecNumber evidence="3">2.7.6.3</ecNumber>
    </recommendedName>
    <alternativeName>
        <fullName evidence="11">6-hydroxymethyl-7,8-dihydropterin pyrophosphokinase</fullName>
    </alternativeName>
    <alternativeName>
        <fullName evidence="12">7,8-dihydro-6-hydroxymethylpterin-pyrophosphokinase</fullName>
    </alternativeName>
</protein>
<evidence type="ECO:0000256" key="4">
    <source>
        <dbReference type="ARBA" id="ARBA00016218"/>
    </source>
</evidence>
<keyword evidence="6" id="KW-0547">Nucleotide-binding</keyword>
<comment type="function">
    <text evidence="10">Catalyzes the transfer of pyrophosphate from adenosine triphosphate (ATP) to 6-hydroxymethyl-7,8-dihydropterin, an enzymatic step in folate biosynthesis pathway.</text>
</comment>
<feature type="domain" description="7,8-dihydro-6-hydroxymethylpterin-pyrophosphokinase" evidence="13">
    <location>
        <begin position="6"/>
        <end position="134"/>
    </location>
</feature>
<evidence type="ECO:0000256" key="7">
    <source>
        <dbReference type="ARBA" id="ARBA00022777"/>
    </source>
</evidence>
<comment type="similarity">
    <text evidence="2">Belongs to the HPPK family.</text>
</comment>
<organism evidence="14 15">
    <name type="scientific">Novimethylophilus kurashikiensis</name>
    <dbReference type="NCBI Taxonomy" id="1825523"/>
    <lineage>
        <taxon>Bacteria</taxon>
        <taxon>Pseudomonadati</taxon>
        <taxon>Pseudomonadota</taxon>
        <taxon>Betaproteobacteria</taxon>
        <taxon>Nitrosomonadales</taxon>
        <taxon>Methylophilaceae</taxon>
        <taxon>Novimethylophilus</taxon>
    </lineage>
</organism>
<keyword evidence="9" id="KW-0289">Folate biosynthesis</keyword>
<evidence type="ECO:0000256" key="2">
    <source>
        <dbReference type="ARBA" id="ARBA00005810"/>
    </source>
</evidence>
<dbReference type="UniPathway" id="UPA00077">
    <property type="reaction ID" value="UER00155"/>
</dbReference>
<dbReference type="GO" id="GO:0046654">
    <property type="term" value="P:tetrahydrofolate biosynthetic process"/>
    <property type="evidence" value="ECO:0007669"/>
    <property type="project" value="UniProtKB-UniPathway"/>
</dbReference>
<keyword evidence="7 14" id="KW-0418">Kinase</keyword>
<name>A0A2R5FH74_9PROT</name>
<dbReference type="EC" id="2.7.6.3" evidence="3"/>
<dbReference type="InterPro" id="IPR000550">
    <property type="entry name" value="Hppk"/>
</dbReference>
<dbReference type="PANTHER" id="PTHR43071:SF1">
    <property type="entry name" value="2-AMINO-4-HYDROXY-6-HYDROXYMETHYLDIHYDROPTERIDINE PYROPHOSPHOKINASE"/>
    <property type="match status" value="1"/>
</dbReference>
<evidence type="ECO:0000256" key="11">
    <source>
        <dbReference type="ARBA" id="ARBA00029766"/>
    </source>
</evidence>
<dbReference type="CDD" id="cd00483">
    <property type="entry name" value="HPPK"/>
    <property type="match status" value="1"/>
</dbReference>
<evidence type="ECO:0000256" key="9">
    <source>
        <dbReference type="ARBA" id="ARBA00022909"/>
    </source>
</evidence>
<dbReference type="RefSeq" id="WP_109016594.1">
    <property type="nucleotide sequence ID" value="NZ_BDOQ01000018.1"/>
</dbReference>
<dbReference type="Pfam" id="PF01288">
    <property type="entry name" value="HPPK"/>
    <property type="match status" value="1"/>
</dbReference>
<dbReference type="EMBL" id="BDOQ01000018">
    <property type="protein sequence ID" value="GBG15454.1"/>
    <property type="molecule type" value="Genomic_DNA"/>
</dbReference>
<dbReference type="GO" id="GO:0046656">
    <property type="term" value="P:folic acid biosynthetic process"/>
    <property type="evidence" value="ECO:0007669"/>
    <property type="project" value="UniProtKB-KW"/>
</dbReference>
<evidence type="ECO:0000256" key="1">
    <source>
        <dbReference type="ARBA" id="ARBA00005051"/>
    </source>
</evidence>
<evidence type="ECO:0000256" key="6">
    <source>
        <dbReference type="ARBA" id="ARBA00022741"/>
    </source>
</evidence>
<evidence type="ECO:0000256" key="10">
    <source>
        <dbReference type="ARBA" id="ARBA00029409"/>
    </source>
</evidence>
<dbReference type="GO" id="GO:0005524">
    <property type="term" value="F:ATP binding"/>
    <property type="evidence" value="ECO:0007669"/>
    <property type="project" value="UniProtKB-KW"/>
</dbReference>
<evidence type="ECO:0000256" key="8">
    <source>
        <dbReference type="ARBA" id="ARBA00022840"/>
    </source>
</evidence>
<dbReference type="Gene3D" id="3.30.70.560">
    <property type="entry name" value="7,8-Dihydro-6-hydroxymethylpterin-pyrophosphokinase HPPK"/>
    <property type="match status" value="1"/>
</dbReference>
<dbReference type="InterPro" id="IPR035907">
    <property type="entry name" value="Hppk_sf"/>
</dbReference>
<keyword evidence="5 14" id="KW-0808">Transferase</keyword>
<accession>A0A2R5FH74</accession>
<evidence type="ECO:0000256" key="12">
    <source>
        <dbReference type="ARBA" id="ARBA00033413"/>
    </source>
</evidence>
<reference evidence="14 15" key="1">
    <citation type="journal article" date="2018" name="Environ. Microbiol.">
        <title>Isolation and genomic characterization of Novimethylophilus kurashikiensis gen. nov. sp. nov., a new lanthanide-dependent methylotrophic species of Methylophilaceae.</title>
        <authorList>
            <person name="Lv H."/>
            <person name="Sahin N."/>
            <person name="Tani A."/>
        </authorList>
    </citation>
    <scope>NUCLEOTIDE SEQUENCE [LARGE SCALE GENOMIC DNA]</scope>
    <source>
        <strain evidence="14 15">La2-4</strain>
    </source>
</reference>
<keyword evidence="8" id="KW-0067">ATP-binding</keyword>
<evidence type="ECO:0000313" key="14">
    <source>
        <dbReference type="EMBL" id="GBG15454.1"/>
    </source>
</evidence>
<proteinExistence type="inferred from homology"/>
<comment type="pathway">
    <text evidence="1">Cofactor biosynthesis; tetrahydrofolate biosynthesis; 2-amino-4-hydroxy-6-hydroxymethyl-7,8-dihydropteridine diphosphate from 7,8-dihydroneopterin triphosphate: step 4/4.</text>
</comment>
<dbReference type="OrthoDB" id="9808041at2"/>
<dbReference type="GO" id="GO:0016301">
    <property type="term" value="F:kinase activity"/>
    <property type="evidence" value="ECO:0007669"/>
    <property type="project" value="UniProtKB-KW"/>
</dbReference>
<dbReference type="AlphaFoldDB" id="A0A2R5FH74"/>
<dbReference type="SUPFAM" id="SSF55083">
    <property type="entry name" value="6-hydroxymethyl-7,8-dihydropterin pyrophosphokinase, HPPK"/>
    <property type="match status" value="1"/>
</dbReference>
<evidence type="ECO:0000313" key="15">
    <source>
        <dbReference type="Proteomes" id="UP000245081"/>
    </source>
</evidence>
<evidence type="ECO:0000256" key="3">
    <source>
        <dbReference type="ARBA" id="ARBA00013253"/>
    </source>
</evidence>
<comment type="caution">
    <text evidence="14">The sequence shown here is derived from an EMBL/GenBank/DDBJ whole genome shotgun (WGS) entry which is preliminary data.</text>
</comment>
<sequence length="162" mass="17745">MLHRAYIALGSNLQNPTAQVSKAFEALNTLPETRVVRTSSLYRTAPVGYDNQPDFINAAAEVETELPALDLLRALLALEASFGRERPFPNAPRVLDLDLLLYDDLEMQTPELTLPHPRMHERGFVLFPLAEIAPEIAIPGQGQMATLLPACADQGVEKLSAA</sequence>